<dbReference type="EMBL" id="JWIO01000031">
    <property type="protein sequence ID" value="KLL10491.1"/>
    <property type="molecule type" value="Genomic_DNA"/>
</dbReference>
<reference evidence="2 3" key="1">
    <citation type="submission" date="2014-12" db="EMBL/GenBank/DDBJ databases">
        <title>Frankia sp. BMG5.1 draft genome.</title>
        <authorList>
            <person name="Gtari M."/>
            <person name="Ghodhbane-Gtari F."/>
            <person name="Nouioui I."/>
            <person name="Ktari A."/>
            <person name="Hezbri K."/>
            <person name="Mimouni W."/>
            <person name="Sbissi I."/>
            <person name="Ayari A."/>
            <person name="Yamanaka T."/>
            <person name="Normand P."/>
            <person name="Tisa L.S."/>
            <person name="Boudabous A."/>
        </authorList>
    </citation>
    <scope>NUCLEOTIDE SEQUENCE [LARGE SCALE GENOMIC DNA]</scope>
    <source>
        <strain evidence="2 3">BMG5.1</strain>
    </source>
</reference>
<organism evidence="2 3">
    <name type="scientific">Protofrankia coriariae</name>
    <dbReference type="NCBI Taxonomy" id="1562887"/>
    <lineage>
        <taxon>Bacteria</taxon>
        <taxon>Bacillati</taxon>
        <taxon>Actinomycetota</taxon>
        <taxon>Actinomycetes</taxon>
        <taxon>Frankiales</taxon>
        <taxon>Frankiaceae</taxon>
        <taxon>Protofrankia</taxon>
    </lineage>
</organism>
<accession>A0ABR5F193</accession>
<evidence type="ECO:0000256" key="1">
    <source>
        <dbReference type="SAM" id="MobiDB-lite"/>
    </source>
</evidence>
<dbReference type="Proteomes" id="UP000035425">
    <property type="component" value="Unassembled WGS sequence"/>
</dbReference>
<feature type="compositionally biased region" description="Basic and acidic residues" evidence="1">
    <location>
        <begin position="54"/>
        <end position="63"/>
    </location>
</feature>
<proteinExistence type="predicted"/>
<keyword evidence="3" id="KW-1185">Reference proteome</keyword>
<protein>
    <submittedName>
        <fullName evidence="2">Uncharacterized protein</fullName>
    </submittedName>
</protein>
<gene>
    <name evidence="2" type="ORF">FrCorBMG51_17610</name>
</gene>
<comment type="caution">
    <text evidence="2">The sequence shown here is derived from an EMBL/GenBank/DDBJ whole genome shotgun (WGS) entry which is preliminary data.</text>
</comment>
<feature type="region of interest" description="Disordered" evidence="1">
    <location>
        <begin position="24"/>
        <end position="63"/>
    </location>
</feature>
<sequence>MHGLDEGDRDRALDLIRDRISQERHRAEGGDAVRRVDRGTGLRRGSAGGRRIPARRDSHRREH</sequence>
<evidence type="ECO:0000313" key="3">
    <source>
        <dbReference type="Proteomes" id="UP000035425"/>
    </source>
</evidence>
<feature type="compositionally biased region" description="Basic and acidic residues" evidence="1">
    <location>
        <begin position="24"/>
        <end position="40"/>
    </location>
</feature>
<name>A0ABR5F193_9ACTN</name>
<evidence type="ECO:0000313" key="2">
    <source>
        <dbReference type="EMBL" id="KLL10491.1"/>
    </source>
</evidence>